<name>A0A166RGV2_9CLOT</name>
<evidence type="ECO:0000256" key="2">
    <source>
        <dbReference type="ARBA" id="ARBA00001966"/>
    </source>
</evidence>
<keyword evidence="9" id="KW-0411">Iron-sulfur</keyword>
<keyword evidence="7 12" id="KW-0560">Oxidoreductase</keyword>
<dbReference type="SUPFAM" id="SSF51395">
    <property type="entry name" value="FMN-linked oxidoreductases"/>
    <property type="match status" value="1"/>
</dbReference>
<dbReference type="EC" id="1.3.1.31" evidence="12"/>
<dbReference type="GO" id="GO:0047540">
    <property type="term" value="F:2-enoate reductase activity"/>
    <property type="evidence" value="ECO:0007669"/>
    <property type="project" value="UniProtKB-EC"/>
</dbReference>
<dbReference type="InterPro" id="IPR013785">
    <property type="entry name" value="Aldolase_TIM"/>
</dbReference>
<dbReference type="GO" id="GO:0051536">
    <property type="term" value="F:iron-sulfur cluster binding"/>
    <property type="evidence" value="ECO:0007669"/>
    <property type="project" value="UniProtKB-KW"/>
</dbReference>
<dbReference type="Gene3D" id="3.50.50.60">
    <property type="entry name" value="FAD/NAD(P)-binding domain"/>
    <property type="match status" value="1"/>
</dbReference>
<dbReference type="GO" id="GO:0046872">
    <property type="term" value="F:metal ion binding"/>
    <property type="evidence" value="ECO:0007669"/>
    <property type="project" value="UniProtKB-KW"/>
</dbReference>
<evidence type="ECO:0000256" key="4">
    <source>
        <dbReference type="ARBA" id="ARBA00022630"/>
    </source>
</evidence>
<dbReference type="PANTHER" id="PTHR42917:SF2">
    <property type="entry name" value="2,4-DIENOYL-COA REDUCTASE [(2E)-ENOYL-COA-PRODUCING]"/>
    <property type="match status" value="1"/>
</dbReference>
<dbReference type="Pfam" id="PF07992">
    <property type="entry name" value="Pyr_redox_2"/>
    <property type="match status" value="1"/>
</dbReference>
<evidence type="ECO:0000256" key="7">
    <source>
        <dbReference type="ARBA" id="ARBA00023002"/>
    </source>
</evidence>
<evidence type="ECO:0000256" key="6">
    <source>
        <dbReference type="ARBA" id="ARBA00022723"/>
    </source>
</evidence>
<dbReference type="SUPFAM" id="SSF51905">
    <property type="entry name" value="FAD/NAD(P)-binding domain"/>
    <property type="match status" value="1"/>
</dbReference>
<evidence type="ECO:0000256" key="1">
    <source>
        <dbReference type="ARBA" id="ARBA00001917"/>
    </source>
</evidence>
<evidence type="ECO:0000256" key="9">
    <source>
        <dbReference type="ARBA" id="ARBA00023014"/>
    </source>
</evidence>
<dbReference type="RefSeq" id="WP_063554662.1">
    <property type="nucleotide sequence ID" value="NZ_LITT01000010.1"/>
</dbReference>
<comment type="cofactor">
    <cofactor evidence="2">
        <name>[4Fe-4S] cluster</name>
        <dbReference type="ChEBI" id="CHEBI:49883"/>
    </cofactor>
</comment>
<dbReference type="CDD" id="cd02803">
    <property type="entry name" value="OYE_like_FMN_family"/>
    <property type="match status" value="1"/>
</dbReference>
<dbReference type="PATRIC" id="fig|1538.10.peg.1602"/>
<dbReference type="InterPro" id="IPR051793">
    <property type="entry name" value="NADH:flavin_oxidoreductase"/>
</dbReference>
<proteinExistence type="inferred from homology"/>
<evidence type="ECO:0000256" key="3">
    <source>
        <dbReference type="ARBA" id="ARBA00011048"/>
    </source>
</evidence>
<comment type="caution">
    <text evidence="12">The sequence shown here is derived from an EMBL/GenBank/DDBJ whole genome shotgun (WGS) entry which is preliminary data.</text>
</comment>
<comment type="cofactor">
    <cofactor evidence="1">
        <name>FMN</name>
        <dbReference type="ChEBI" id="CHEBI:58210"/>
    </cofactor>
</comment>
<dbReference type="InterPro" id="IPR001155">
    <property type="entry name" value="OxRdtase_FMN_N"/>
</dbReference>
<dbReference type="EMBL" id="LITT01000010">
    <property type="protein sequence ID" value="OAA90788.1"/>
    <property type="molecule type" value="Genomic_DNA"/>
</dbReference>
<evidence type="ECO:0000259" key="11">
    <source>
        <dbReference type="Pfam" id="PF07992"/>
    </source>
</evidence>
<evidence type="ECO:0000259" key="10">
    <source>
        <dbReference type="Pfam" id="PF00724"/>
    </source>
</evidence>
<dbReference type="InterPro" id="IPR023753">
    <property type="entry name" value="FAD/NAD-binding_dom"/>
</dbReference>
<gene>
    <name evidence="12" type="primary">fldZ_4</name>
    <name evidence="12" type="ORF">WY13_01092</name>
</gene>
<keyword evidence="5" id="KW-0288">FMN</keyword>
<accession>A0A166RGV2</accession>
<evidence type="ECO:0000256" key="5">
    <source>
        <dbReference type="ARBA" id="ARBA00022643"/>
    </source>
</evidence>
<reference evidence="12 13" key="1">
    <citation type="journal article" date="2015" name="Biotechnol. Bioeng.">
        <title>Genome sequence and phenotypic characterization of Caulobacter segnis.</title>
        <authorList>
            <person name="Patel S."/>
            <person name="Fletcher B."/>
            <person name="Scott D.C."/>
            <person name="Ely B."/>
        </authorList>
    </citation>
    <scope>NUCLEOTIDE SEQUENCE [LARGE SCALE GENOMIC DNA]</scope>
    <source>
        <strain evidence="12 13">ERI-2</strain>
    </source>
</reference>
<dbReference type="Pfam" id="PF00724">
    <property type="entry name" value="Oxidored_FMN"/>
    <property type="match status" value="1"/>
</dbReference>
<sequence>MATLFEKVKIGNVELKNRMVMCPMGYGSPDADGGISDHQIEYYVERAKGGYGLIFTSGQYVTGKFEKSESNFLETPRHGQRLSLLANKLHQYGAKLAVQLTIGLGRVSFIDPFTAPKSSSNNPSFWFTNLTCEPYTTEEVKWLVDKLGYSALLAKNAGADMVELHAYGGYLIDQFLSANWNNRTDEYGGSPENRMRILFELRDSIWKYCGKNYPIAIKITPDHHFDGGRTLEEGIEMVKMLDNEGFCLLHIDMGTYENWFNAVTTCYQEEGLQLYIAEALKKAGIKTPFLVQGKLNSPKLAEKVVADGLAELIGHGHQSIADPHWPRKAKTGAFNDIIPCIGCNECIYAGFTNKWDVCSVNPTNNSKEEYELTPATEKQSILVVGGGPGGMMAAITAAKRGYDVELWEKDYTLGGTLKAAGAPYFKNDTKKYMEHLIAQVNKHDIKVRLAKAATLENILEKNPDVVILAGGSKPIIPNLNGNGKGHILEATDLLSNGGITGHKIVVLGGGLVGCETALQLDSEDKDVTIVEMLDQLLLTAVHAPNNDMAIKDMIAKSNIKVMTGTKLTAVYEDKVKVSIDGEEKEVPCDTLVLAVGYKADTTLSDSLEQKGKRVFKIGDNVKAGKIIDAVQQGFHTVRLLEELV</sequence>
<dbReference type="Gene3D" id="3.20.20.70">
    <property type="entry name" value="Aldolase class I"/>
    <property type="match status" value="1"/>
</dbReference>
<organism evidence="12 13">
    <name type="scientific">Clostridium ljungdahlii</name>
    <dbReference type="NCBI Taxonomy" id="1538"/>
    <lineage>
        <taxon>Bacteria</taxon>
        <taxon>Bacillati</taxon>
        <taxon>Bacillota</taxon>
        <taxon>Clostridia</taxon>
        <taxon>Eubacteriales</taxon>
        <taxon>Clostridiaceae</taxon>
        <taxon>Clostridium</taxon>
    </lineage>
</organism>
<dbReference type="GO" id="GO:0010181">
    <property type="term" value="F:FMN binding"/>
    <property type="evidence" value="ECO:0007669"/>
    <property type="project" value="InterPro"/>
</dbReference>
<dbReference type="PANTHER" id="PTHR42917">
    <property type="entry name" value="2,4-DIENOYL-COA REDUCTASE"/>
    <property type="match status" value="1"/>
</dbReference>
<dbReference type="AlphaFoldDB" id="A0A166RGV2"/>
<dbReference type="PRINTS" id="PR00469">
    <property type="entry name" value="PNDRDTASEII"/>
</dbReference>
<evidence type="ECO:0000313" key="13">
    <source>
        <dbReference type="Proteomes" id="UP000077407"/>
    </source>
</evidence>
<dbReference type="PRINTS" id="PR00368">
    <property type="entry name" value="FADPNR"/>
</dbReference>
<dbReference type="Gene3D" id="3.40.50.720">
    <property type="entry name" value="NAD(P)-binding Rossmann-like Domain"/>
    <property type="match status" value="1"/>
</dbReference>
<comment type="similarity">
    <text evidence="3">In the N-terminal section; belongs to the NADH:flavin oxidoreductase/NADH oxidase family.</text>
</comment>
<keyword evidence="6" id="KW-0479">Metal-binding</keyword>
<dbReference type="InterPro" id="IPR036188">
    <property type="entry name" value="FAD/NAD-bd_sf"/>
</dbReference>
<evidence type="ECO:0000313" key="12">
    <source>
        <dbReference type="EMBL" id="OAA90788.1"/>
    </source>
</evidence>
<feature type="domain" description="NADH:flavin oxidoreductase/NADH oxidase N-terminal" evidence="10">
    <location>
        <begin position="4"/>
        <end position="332"/>
    </location>
</feature>
<keyword evidence="8" id="KW-0408">Iron</keyword>
<protein>
    <submittedName>
        <fullName evidence="12">2-enoate reductase FldZ</fullName>
        <ecNumber evidence="12">1.3.1.31</ecNumber>
    </submittedName>
</protein>
<dbReference type="OrthoDB" id="9772736at2"/>
<evidence type="ECO:0000256" key="8">
    <source>
        <dbReference type="ARBA" id="ARBA00023004"/>
    </source>
</evidence>
<keyword evidence="4" id="KW-0285">Flavoprotein</keyword>
<feature type="domain" description="FAD/NAD(P)-binding" evidence="11">
    <location>
        <begin position="380"/>
        <end position="609"/>
    </location>
</feature>
<dbReference type="Proteomes" id="UP000077407">
    <property type="component" value="Unassembled WGS sequence"/>
</dbReference>